<accession>A0A9D4U943</accession>
<proteinExistence type="predicted"/>
<dbReference type="Proteomes" id="UP000886520">
    <property type="component" value="Chromosome 21"/>
</dbReference>
<dbReference type="Gene3D" id="1.10.418.10">
    <property type="entry name" value="Calponin-like domain"/>
    <property type="match status" value="1"/>
</dbReference>
<dbReference type="GO" id="GO:0051764">
    <property type="term" value="P:actin crosslink formation"/>
    <property type="evidence" value="ECO:0007669"/>
    <property type="project" value="TreeGrafter"/>
</dbReference>
<dbReference type="SMART" id="SM00033">
    <property type="entry name" value="CH"/>
    <property type="match status" value="1"/>
</dbReference>
<evidence type="ECO:0000259" key="3">
    <source>
        <dbReference type="PROSITE" id="PS51782"/>
    </source>
</evidence>
<feature type="domain" description="LysM" evidence="3">
    <location>
        <begin position="360"/>
        <end position="406"/>
    </location>
</feature>
<evidence type="ECO:0000313" key="4">
    <source>
        <dbReference type="EMBL" id="KAI5063435.1"/>
    </source>
</evidence>
<dbReference type="SUPFAM" id="SSF54106">
    <property type="entry name" value="LysM domain"/>
    <property type="match status" value="1"/>
</dbReference>
<dbReference type="CDD" id="cd00118">
    <property type="entry name" value="LysM"/>
    <property type="match status" value="1"/>
</dbReference>
<name>A0A9D4U943_ADICA</name>
<dbReference type="InterPro" id="IPR001715">
    <property type="entry name" value="CH_dom"/>
</dbReference>
<protein>
    <recommendedName>
        <fullName evidence="6">LysM domain-containing protein</fullName>
    </recommendedName>
</protein>
<dbReference type="InterPro" id="IPR036872">
    <property type="entry name" value="CH_dom_sf"/>
</dbReference>
<dbReference type="PANTHER" id="PTHR46756:SF18">
    <property type="entry name" value="GAS2-LIKE PROTEIN PICKLED EGGS"/>
    <property type="match status" value="1"/>
</dbReference>
<feature type="compositionally biased region" description="Polar residues" evidence="1">
    <location>
        <begin position="234"/>
        <end position="248"/>
    </location>
</feature>
<evidence type="ECO:0000313" key="5">
    <source>
        <dbReference type="Proteomes" id="UP000886520"/>
    </source>
</evidence>
<dbReference type="AlphaFoldDB" id="A0A9D4U943"/>
<dbReference type="PANTHER" id="PTHR46756">
    <property type="entry name" value="TRANSGELIN"/>
    <property type="match status" value="1"/>
</dbReference>
<reference evidence="4" key="1">
    <citation type="submission" date="2021-01" db="EMBL/GenBank/DDBJ databases">
        <title>Adiantum capillus-veneris genome.</title>
        <authorList>
            <person name="Fang Y."/>
            <person name="Liao Q."/>
        </authorList>
    </citation>
    <scope>NUCLEOTIDE SEQUENCE</scope>
    <source>
        <strain evidence="4">H3</strain>
        <tissue evidence="4">Leaf</tissue>
    </source>
</reference>
<feature type="domain" description="Calponin-homology (CH)" evidence="2">
    <location>
        <begin position="25"/>
        <end position="148"/>
    </location>
</feature>
<dbReference type="PROSITE" id="PS51782">
    <property type="entry name" value="LYSM"/>
    <property type="match status" value="1"/>
</dbReference>
<keyword evidence="5" id="KW-1185">Reference proteome</keyword>
<dbReference type="Pfam" id="PF01476">
    <property type="entry name" value="LysM"/>
    <property type="match status" value="1"/>
</dbReference>
<evidence type="ECO:0008006" key="6">
    <source>
        <dbReference type="Google" id="ProtNLM"/>
    </source>
</evidence>
<dbReference type="GO" id="GO:0005884">
    <property type="term" value="C:actin filament"/>
    <property type="evidence" value="ECO:0007669"/>
    <property type="project" value="TreeGrafter"/>
</dbReference>
<sequence>MLEPGKDKSAGTQSPDVQFREIDGEFLKQQARIWLEAVLDERFDKGTSLADILVDGEILLRVSTTIRTMLKIHADGEPVSPKSMFPEASFYGKHSGKYLPYSNVDSFLKVCQKVGLTGIDLFSPPDVVEKKDIRRVCLCLRALSKKARARHLEVPEFDYVTHSSVSMPTEFVGGLRDSLRQASANSSPRDKETPDKVGLSPLRIKRPASGLSLSQMDPEVSDELSKEPARSLNFDESYSGDQQQSVIDPNTPPMVEEDSGFSSGSRSLALSDDERGPLESSSFDDAGASLDEARTGAAESSDTLQKDVDTSSKLPSAGRSVDAGGNHKNATKKGAWMLPSLAAALALLGAGLFVKPRDSSIYQVKQGDTLSEISRRVGKSSWQELVLLNPDIKNPDLIHPNDRLRLRSEGNPCMVK</sequence>
<feature type="region of interest" description="Disordered" evidence="1">
    <location>
        <begin position="180"/>
        <end position="327"/>
    </location>
</feature>
<dbReference type="EMBL" id="JABFUD020000021">
    <property type="protein sequence ID" value="KAI5063435.1"/>
    <property type="molecule type" value="Genomic_DNA"/>
</dbReference>
<gene>
    <name evidence="4" type="ORF">GOP47_0021982</name>
</gene>
<dbReference type="PROSITE" id="PS50021">
    <property type="entry name" value="CH"/>
    <property type="match status" value="1"/>
</dbReference>
<evidence type="ECO:0000259" key="2">
    <source>
        <dbReference type="PROSITE" id="PS50021"/>
    </source>
</evidence>
<dbReference type="SUPFAM" id="SSF47576">
    <property type="entry name" value="Calponin-homology domain, CH-domain"/>
    <property type="match status" value="1"/>
</dbReference>
<dbReference type="Gene3D" id="3.10.350.10">
    <property type="entry name" value="LysM domain"/>
    <property type="match status" value="1"/>
</dbReference>
<dbReference type="GO" id="GO:0051015">
    <property type="term" value="F:actin filament binding"/>
    <property type="evidence" value="ECO:0007669"/>
    <property type="project" value="TreeGrafter"/>
</dbReference>
<dbReference type="CDD" id="cd00014">
    <property type="entry name" value="CH_SF"/>
    <property type="match status" value="1"/>
</dbReference>
<dbReference type="OrthoDB" id="21595at2759"/>
<dbReference type="InterPro" id="IPR018392">
    <property type="entry name" value="LysM"/>
</dbReference>
<dbReference type="InterPro" id="IPR036779">
    <property type="entry name" value="LysM_dom_sf"/>
</dbReference>
<organism evidence="4 5">
    <name type="scientific">Adiantum capillus-veneris</name>
    <name type="common">Maidenhair fern</name>
    <dbReference type="NCBI Taxonomy" id="13818"/>
    <lineage>
        <taxon>Eukaryota</taxon>
        <taxon>Viridiplantae</taxon>
        <taxon>Streptophyta</taxon>
        <taxon>Embryophyta</taxon>
        <taxon>Tracheophyta</taxon>
        <taxon>Polypodiopsida</taxon>
        <taxon>Polypodiidae</taxon>
        <taxon>Polypodiales</taxon>
        <taxon>Pteridineae</taxon>
        <taxon>Pteridaceae</taxon>
        <taxon>Vittarioideae</taxon>
        <taxon>Adiantum</taxon>
    </lineage>
</organism>
<comment type="caution">
    <text evidence="4">The sequence shown here is derived from an EMBL/GenBank/DDBJ whole genome shotgun (WGS) entry which is preliminary data.</text>
</comment>
<evidence type="ECO:0000256" key="1">
    <source>
        <dbReference type="SAM" id="MobiDB-lite"/>
    </source>
</evidence>
<dbReference type="SMART" id="SM00257">
    <property type="entry name" value="LysM"/>
    <property type="match status" value="1"/>
</dbReference>
<dbReference type="GO" id="GO:0008093">
    <property type="term" value="F:cytoskeletal anchor activity"/>
    <property type="evidence" value="ECO:0007669"/>
    <property type="project" value="TreeGrafter"/>
</dbReference>